<dbReference type="Gene3D" id="1.20.272.10">
    <property type="match status" value="1"/>
</dbReference>
<evidence type="ECO:0000256" key="1">
    <source>
        <dbReference type="SAM" id="MobiDB-lite"/>
    </source>
</evidence>
<organism evidence="2 3">
    <name type="scientific">Microlunatus spumicola</name>
    <dbReference type="NCBI Taxonomy" id="81499"/>
    <lineage>
        <taxon>Bacteria</taxon>
        <taxon>Bacillati</taxon>
        <taxon>Actinomycetota</taxon>
        <taxon>Actinomycetes</taxon>
        <taxon>Propionibacteriales</taxon>
        <taxon>Propionibacteriaceae</taxon>
        <taxon>Microlunatus</taxon>
    </lineage>
</organism>
<dbReference type="RefSeq" id="WP_204912696.1">
    <property type="nucleotide sequence ID" value="NZ_BAAAYR010000001.1"/>
</dbReference>
<sequence length="217" mass="24047">MPQPEQNDDVWSRAVTVGGFRVDEVRSVLQKSIRRGLVEEAALAAYELFRTGPQTEDLLWRRLEIIAVEDVGAGLPSAPALLHAMNEQRVRQTTDLERWMYSAHAVKLLATAPKDRSTMELAFWASTQVESGERTVEVLDMHVDHHTRRGVQLGRETDFWWAAGGHRLVGELHPEGSPWSAYVRTLLGGDGPEDATSDGHAAPAERETTDAALSSMP</sequence>
<evidence type="ECO:0000313" key="3">
    <source>
        <dbReference type="Proteomes" id="UP001500767"/>
    </source>
</evidence>
<evidence type="ECO:0000313" key="2">
    <source>
        <dbReference type="EMBL" id="GAA3550321.1"/>
    </source>
</evidence>
<comment type="caution">
    <text evidence="2">The sequence shown here is derived from an EMBL/GenBank/DDBJ whole genome shotgun (WGS) entry which is preliminary data.</text>
</comment>
<name>A0ABP6WG10_9ACTN</name>
<proteinExistence type="predicted"/>
<accession>A0ABP6WG10</accession>
<gene>
    <name evidence="2" type="ORF">GCM10022197_01470</name>
</gene>
<dbReference type="InterPro" id="IPR008921">
    <property type="entry name" value="DNA_pol3_clamp-load_cplx_C"/>
</dbReference>
<feature type="region of interest" description="Disordered" evidence="1">
    <location>
        <begin position="188"/>
        <end position="217"/>
    </location>
</feature>
<dbReference type="EMBL" id="BAAAYR010000001">
    <property type="protein sequence ID" value="GAA3550321.1"/>
    <property type="molecule type" value="Genomic_DNA"/>
</dbReference>
<reference evidence="3" key="1">
    <citation type="journal article" date="2019" name="Int. J. Syst. Evol. Microbiol.">
        <title>The Global Catalogue of Microorganisms (GCM) 10K type strain sequencing project: providing services to taxonomists for standard genome sequencing and annotation.</title>
        <authorList>
            <consortium name="The Broad Institute Genomics Platform"/>
            <consortium name="The Broad Institute Genome Sequencing Center for Infectious Disease"/>
            <person name="Wu L."/>
            <person name="Ma J."/>
        </authorList>
    </citation>
    <scope>NUCLEOTIDE SEQUENCE [LARGE SCALE GENOMIC DNA]</scope>
    <source>
        <strain evidence="3">JCM 16540</strain>
    </source>
</reference>
<keyword evidence="3" id="KW-1185">Reference proteome</keyword>
<dbReference type="Proteomes" id="UP001500767">
    <property type="component" value="Unassembled WGS sequence"/>
</dbReference>
<protein>
    <submittedName>
        <fullName evidence="2">ATPase AAA</fullName>
    </submittedName>
</protein>
<dbReference type="SUPFAM" id="SSF48019">
    <property type="entry name" value="post-AAA+ oligomerization domain-like"/>
    <property type="match status" value="1"/>
</dbReference>